<keyword evidence="2 4" id="KW-0808">Transferase</keyword>
<dbReference type="SUPFAM" id="SSF53335">
    <property type="entry name" value="S-adenosyl-L-methionine-dependent methyltransferases"/>
    <property type="match status" value="1"/>
</dbReference>
<feature type="domain" description="Methyltransferase" evidence="3">
    <location>
        <begin position="50"/>
        <end position="141"/>
    </location>
</feature>
<dbReference type="Pfam" id="PF13649">
    <property type="entry name" value="Methyltransf_25"/>
    <property type="match status" value="1"/>
</dbReference>
<name>A0A011VS81_RUMAL</name>
<dbReference type="GO" id="GO:0008168">
    <property type="term" value="F:methyltransferase activity"/>
    <property type="evidence" value="ECO:0007669"/>
    <property type="project" value="UniProtKB-KW"/>
</dbReference>
<proteinExistence type="predicted"/>
<dbReference type="OrthoDB" id="7365827at2"/>
<evidence type="ECO:0000256" key="2">
    <source>
        <dbReference type="ARBA" id="ARBA00022679"/>
    </source>
</evidence>
<dbReference type="PANTHER" id="PTHR44942:SF4">
    <property type="entry name" value="METHYLTRANSFERASE TYPE 11 DOMAIN-CONTAINING PROTEIN"/>
    <property type="match status" value="1"/>
</dbReference>
<evidence type="ECO:0000256" key="1">
    <source>
        <dbReference type="ARBA" id="ARBA00022603"/>
    </source>
</evidence>
<keyword evidence="1 4" id="KW-0489">Methyltransferase</keyword>
<evidence type="ECO:0000259" key="3">
    <source>
        <dbReference type="Pfam" id="PF13649"/>
    </source>
</evidence>
<dbReference type="RefSeq" id="WP_037290240.1">
    <property type="nucleotide sequence ID" value="NZ_JEOB01000004.1"/>
</dbReference>
<dbReference type="PANTHER" id="PTHR44942">
    <property type="entry name" value="METHYLTRANSF_11 DOMAIN-CONTAINING PROTEIN"/>
    <property type="match status" value="1"/>
</dbReference>
<dbReference type="PATRIC" id="fig|1341156.4.peg.3088"/>
<reference evidence="4 5" key="1">
    <citation type="submission" date="2013-06" db="EMBL/GenBank/DDBJ databases">
        <title>Rumen cellulosomics: divergent fiber-degrading strategies revealed by comparative genome-wide analysis of six Ruminococcal strains.</title>
        <authorList>
            <person name="Dassa B."/>
            <person name="Borovok I."/>
            <person name="Lamed R."/>
            <person name="Flint H."/>
            <person name="Yeoman C.J."/>
            <person name="White B."/>
            <person name="Bayer E.A."/>
        </authorList>
    </citation>
    <scope>NUCLEOTIDE SEQUENCE [LARGE SCALE GENOMIC DNA]</scope>
    <source>
        <strain evidence="4 5">SY3</strain>
    </source>
</reference>
<evidence type="ECO:0000313" key="5">
    <source>
        <dbReference type="Proteomes" id="UP000021369"/>
    </source>
</evidence>
<gene>
    <name evidence="4" type="ORF">RASY3_17435</name>
</gene>
<accession>A0A011VS81</accession>
<protein>
    <submittedName>
        <fullName evidence="4">Methyltransferase</fullName>
    </submittedName>
</protein>
<dbReference type="EMBL" id="JEOB01000004">
    <property type="protein sequence ID" value="EXM38076.1"/>
    <property type="molecule type" value="Genomic_DNA"/>
</dbReference>
<comment type="caution">
    <text evidence="4">The sequence shown here is derived from an EMBL/GenBank/DDBJ whole genome shotgun (WGS) entry which is preliminary data.</text>
</comment>
<dbReference type="InterPro" id="IPR029063">
    <property type="entry name" value="SAM-dependent_MTases_sf"/>
</dbReference>
<dbReference type="CDD" id="cd02440">
    <property type="entry name" value="AdoMet_MTases"/>
    <property type="match status" value="1"/>
</dbReference>
<dbReference type="InterPro" id="IPR041698">
    <property type="entry name" value="Methyltransf_25"/>
</dbReference>
<evidence type="ECO:0000313" key="4">
    <source>
        <dbReference type="EMBL" id="EXM38076.1"/>
    </source>
</evidence>
<organism evidence="4 5">
    <name type="scientific">Ruminococcus albus SY3</name>
    <dbReference type="NCBI Taxonomy" id="1341156"/>
    <lineage>
        <taxon>Bacteria</taxon>
        <taxon>Bacillati</taxon>
        <taxon>Bacillota</taxon>
        <taxon>Clostridia</taxon>
        <taxon>Eubacteriales</taxon>
        <taxon>Oscillospiraceae</taxon>
        <taxon>Ruminococcus</taxon>
    </lineage>
</organism>
<dbReference type="Proteomes" id="UP000021369">
    <property type="component" value="Unassembled WGS sequence"/>
</dbReference>
<dbReference type="Gene3D" id="3.40.50.150">
    <property type="entry name" value="Vaccinia Virus protein VP39"/>
    <property type="match status" value="1"/>
</dbReference>
<sequence length="263" mass="29952">MEISRTNIDNGNKFDWGKASADYAKYRDIYPEEFYKKLVELGLGIKGQKVLDIGTGTGVLPRNMYRFGADWTGTDISEEQIEQAKLLSQNSGMDIAFFACPAEKLGDIDSRFDVLTACQCYWYFEHEKTAPQFAKLLNEGGKVAFLMMNWLPFEDEIAGNTEELVLKYNPEWSGKGDTMKPIAVPAPYLEYFDVEASGEFLLPVHFTRESWNGRIRACRGIGASSLTEEQKSEWEKEHLAMLAAYPQEFDIKHYAAYVVLKKK</sequence>
<keyword evidence="5" id="KW-1185">Reference proteome</keyword>
<dbReference type="GO" id="GO:0032259">
    <property type="term" value="P:methylation"/>
    <property type="evidence" value="ECO:0007669"/>
    <property type="project" value="UniProtKB-KW"/>
</dbReference>
<dbReference type="AlphaFoldDB" id="A0A011VS81"/>
<dbReference type="InterPro" id="IPR051052">
    <property type="entry name" value="Diverse_substrate_MTase"/>
</dbReference>